<dbReference type="InParanoid" id="A2DCX5"/>
<feature type="region of interest" description="Disordered" evidence="1">
    <location>
        <begin position="50"/>
        <end position="638"/>
    </location>
</feature>
<protein>
    <submittedName>
        <fullName evidence="2">Uncharacterized protein</fullName>
    </submittedName>
</protein>
<feature type="compositionally biased region" description="Basic and acidic residues" evidence="1">
    <location>
        <begin position="589"/>
        <end position="598"/>
    </location>
</feature>
<reference evidence="2" key="1">
    <citation type="submission" date="2006-10" db="EMBL/GenBank/DDBJ databases">
        <authorList>
            <person name="Amadeo P."/>
            <person name="Zhao Q."/>
            <person name="Wortman J."/>
            <person name="Fraser-Liggett C."/>
            <person name="Carlton J."/>
        </authorList>
    </citation>
    <scope>NUCLEOTIDE SEQUENCE</scope>
    <source>
        <strain evidence="2">G3</strain>
    </source>
</reference>
<evidence type="ECO:0000313" key="2">
    <source>
        <dbReference type="EMBL" id="EAY21749.1"/>
    </source>
</evidence>
<feature type="compositionally biased region" description="Polar residues" evidence="1">
    <location>
        <begin position="380"/>
        <end position="389"/>
    </location>
</feature>
<dbReference type="RefSeq" id="XP_001582735.1">
    <property type="nucleotide sequence ID" value="XM_001582685.1"/>
</dbReference>
<dbReference type="AlphaFoldDB" id="A2DCX5"/>
<feature type="compositionally biased region" description="Basic and acidic residues" evidence="1">
    <location>
        <begin position="211"/>
        <end position="228"/>
    </location>
</feature>
<feature type="compositionally biased region" description="Polar residues" evidence="1">
    <location>
        <begin position="110"/>
        <end position="131"/>
    </location>
</feature>
<feature type="compositionally biased region" description="Basic and acidic residues" evidence="1">
    <location>
        <begin position="544"/>
        <end position="554"/>
    </location>
</feature>
<dbReference type="OMA" id="ERIMFEL"/>
<feature type="compositionally biased region" description="Polar residues" evidence="1">
    <location>
        <begin position="232"/>
        <end position="243"/>
    </location>
</feature>
<feature type="compositionally biased region" description="Basic residues" evidence="1">
    <location>
        <begin position="529"/>
        <end position="538"/>
    </location>
</feature>
<feature type="compositionally biased region" description="Low complexity" evidence="1">
    <location>
        <begin position="307"/>
        <end position="318"/>
    </location>
</feature>
<feature type="compositionally biased region" description="Basic and acidic residues" evidence="1">
    <location>
        <begin position="183"/>
        <end position="194"/>
    </location>
</feature>
<reference evidence="2" key="2">
    <citation type="journal article" date="2007" name="Science">
        <title>Draft genome sequence of the sexually transmitted pathogen Trichomonas vaginalis.</title>
        <authorList>
            <person name="Carlton J.M."/>
            <person name="Hirt R.P."/>
            <person name="Silva J.C."/>
            <person name="Delcher A.L."/>
            <person name="Schatz M."/>
            <person name="Zhao Q."/>
            <person name="Wortman J.R."/>
            <person name="Bidwell S.L."/>
            <person name="Alsmark U.C.M."/>
            <person name="Besteiro S."/>
            <person name="Sicheritz-Ponten T."/>
            <person name="Noel C.J."/>
            <person name="Dacks J.B."/>
            <person name="Foster P.G."/>
            <person name="Simillion C."/>
            <person name="Van de Peer Y."/>
            <person name="Miranda-Saavedra D."/>
            <person name="Barton G.J."/>
            <person name="Westrop G.D."/>
            <person name="Mueller S."/>
            <person name="Dessi D."/>
            <person name="Fiori P.L."/>
            <person name="Ren Q."/>
            <person name="Paulsen I."/>
            <person name="Zhang H."/>
            <person name="Bastida-Corcuera F.D."/>
            <person name="Simoes-Barbosa A."/>
            <person name="Brown M.T."/>
            <person name="Hayes R.D."/>
            <person name="Mukherjee M."/>
            <person name="Okumura C.Y."/>
            <person name="Schneider R."/>
            <person name="Smith A.J."/>
            <person name="Vanacova S."/>
            <person name="Villalvazo M."/>
            <person name="Haas B.J."/>
            <person name="Pertea M."/>
            <person name="Feldblyum T.V."/>
            <person name="Utterback T.R."/>
            <person name="Shu C.L."/>
            <person name="Osoegawa K."/>
            <person name="de Jong P.J."/>
            <person name="Hrdy I."/>
            <person name="Horvathova L."/>
            <person name="Zubacova Z."/>
            <person name="Dolezal P."/>
            <person name="Malik S.B."/>
            <person name="Logsdon J.M. Jr."/>
            <person name="Henze K."/>
            <person name="Gupta A."/>
            <person name="Wang C.C."/>
            <person name="Dunne R.L."/>
            <person name="Upcroft J.A."/>
            <person name="Upcroft P."/>
            <person name="White O."/>
            <person name="Salzberg S.L."/>
            <person name="Tang P."/>
            <person name="Chiu C.-H."/>
            <person name="Lee Y.-S."/>
            <person name="Embley T.M."/>
            <person name="Coombs G.H."/>
            <person name="Mottram J.C."/>
            <person name="Tachezy J."/>
            <person name="Fraser-Liggett C.M."/>
            <person name="Johnson P.J."/>
        </authorList>
    </citation>
    <scope>NUCLEOTIDE SEQUENCE [LARGE SCALE GENOMIC DNA]</scope>
    <source>
        <strain evidence="2">G3</strain>
    </source>
</reference>
<organism evidence="2 3">
    <name type="scientific">Trichomonas vaginalis (strain ATCC PRA-98 / G3)</name>
    <dbReference type="NCBI Taxonomy" id="412133"/>
    <lineage>
        <taxon>Eukaryota</taxon>
        <taxon>Metamonada</taxon>
        <taxon>Parabasalia</taxon>
        <taxon>Trichomonadida</taxon>
        <taxon>Trichomonadidae</taxon>
        <taxon>Trichomonas</taxon>
    </lineage>
</organism>
<proteinExistence type="predicted"/>
<accession>A2DCX5</accession>
<dbReference type="Proteomes" id="UP000001542">
    <property type="component" value="Unassembled WGS sequence"/>
</dbReference>
<name>A2DCX5_TRIV3</name>
<keyword evidence="3" id="KW-1185">Reference proteome</keyword>
<feature type="compositionally biased region" description="Basic and acidic residues" evidence="1">
    <location>
        <begin position="341"/>
        <end position="357"/>
    </location>
</feature>
<sequence length="656" mass="73689">MLPIIVMVPKGQPLGLKHIDYSIPPSNKSYTRKRQLPFYDSSDIEIDFDEEEAKILEKELTPPPPPPEKKKSHRSDSSSRSVRSQSSKHSKKSLESESPAQKPKLIYDSMSVTSAKTVSSRQYNGPSVFSSDKTHTKVYKQQVAEDVEEVASLRKKRASSVKNIPMTYDPESKPASLSAKLNRLKDKTAESEAGRRHKSSSKNNQQLASKSPEKTENKDSSKNTKSEVPKMSNLNTQDPNTQEYVPGSVAPLRRRSRASSVRSTASSKKNDQNSEIPKVEFNTIQPEEPPARRKRSSSSTSRKKTENPQNNQENTNIISRDITIDSEKSSTPRSARTKKIKSPENDKKAEIPNDHPISEIPPTQRRRRRSSSIKPENSKEQQMPEVQSESPKRKQHSKDLAGSQTSSPQNSPTRRVKKVLKQPEPEIIKTVEPEKPHRKRKDNSPIQTIDPDYEPDIPKVNIRRSRNSKTNVPPLDAAPVEKPLVIQPRKRRRSSTTSTQELSQNSPKPVEEKSPKQESTEPKSPSSSHSKRSLKKKQVNSPDQEQKQDSKATKLELAAPEHQISIPVTPTPPPELDVSPSTTIVVVTNKEDKKEKVPAPELATMSTSPALQKSVEESEEEEETPYVNPYDELCKGPRPRRISADDLFFAILDDSD</sequence>
<feature type="compositionally biased region" description="Basic and acidic residues" evidence="1">
    <location>
        <begin position="421"/>
        <end position="435"/>
    </location>
</feature>
<dbReference type="VEuPathDB" id="TrichDB:TVAGG3_0606450"/>
<evidence type="ECO:0000313" key="3">
    <source>
        <dbReference type="Proteomes" id="UP000001542"/>
    </source>
</evidence>
<gene>
    <name evidence="2" type="ORF">TVAG_237750</name>
</gene>
<dbReference type="EMBL" id="DS113188">
    <property type="protein sequence ID" value="EAY21749.1"/>
    <property type="molecule type" value="Genomic_DNA"/>
</dbReference>
<feature type="compositionally biased region" description="Polar residues" evidence="1">
    <location>
        <begin position="402"/>
        <end position="413"/>
    </location>
</feature>
<feature type="compositionally biased region" description="Low complexity" evidence="1">
    <location>
        <begin position="258"/>
        <end position="267"/>
    </location>
</feature>
<dbReference type="VEuPathDB" id="TrichDB:TVAG_237750"/>
<feature type="compositionally biased region" description="Basic and acidic residues" evidence="1">
    <location>
        <begin position="509"/>
        <end position="521"/>
    </location>
</feature>
<evidence type="ECO:0000256" key="1">
    <source>
        <dbReference type="SAM" id="MobiDB-lite"/>
    </source>
</evidence>
<dbReference type="KEGG" id="tva:5467301"/>